<dbReference type="Proteomes" id="UP000438429">
    <property type="component" value="Unassembled WGS sequence"/>
</dbReference>
<evidence type="ECO:0000256" key="1">
    <source>
        <dbReference type="SAM" id="MobiDB-lite"/>
    </source>
</evidence>
<feature type="compositionally biased region" description="Basic and acidic residues" evidence="1">
    <location>
        <begin position="135"/>
        <end position="157"/>
    </location>
</feature>
<name>A0A6A4SHK1_SCOMX</name>
<organism evidence="2 3">
    <name type="scientific">Scophthalmus maximus</name>
    <name type="common">Turbot</name>
    <name type="synonym">Psetta maxima</name>
    <dbReference type="NCBI Taxonomy" id="52904"/>
    <lineage>
        <taxon>Eukaryota</taxon>
        <taxon>Metazoa</taxon>
        <taxon>Chordata</taxon>
        <taxon>Craniata</taxon>
        <taxon>Vertebrata</taxon>
        <taxon>Euteleostomi</taxon>
        <taxon>Actinopterygii</taxon>
        <taxon>Neopterygii</taxon>
        <taxon>Teleostei</taxon>
        <taxon>Neoteleostei</taxon>
        <taxon>Acanthomorphata</taxon>
        <taxon>Carangaria</taxon>
        <taxon>Pleuronectiformes</taxon>
        <taxon>Pleuronectoidei</taxon>
        <taxon>Scophthalmidae</taxon>
        <taxon>Scophthalmus</taxon>
    </lineage>
</organism>
<evidence type="ECO:0000313" key="3">
    <source>
        <dbReference type="Proteomes" id="UP000438429"/>
    </source>
</evidence>
<comment type="caution">
    <text evidence="2">The sequence shown here is derived from an EMBL/GenBank/DDBJ whole genome shotgun (WGS) entry which is preliminary data.</text>
</comment>
<dbReference type="AlphaFoldDB" id="A0A6A4SHK1"/>
<feature type="region of interest" description="Disordered" evidence="1">
    <location>
        <begin position="68"/>
        <end position="93"/>
    </location>
</feature>
<feature type="region of interest" description="Disordered" evidence="1">
    <location>
        <begin position="129"/>
        <end position="157"/>
    </location>
</feature>
<reference evidence="2 3" key="1">
    <citation type="submission" date="2019-06" db="EMBL/GenBank/DDBJ databases">
        <title>Draft genomes of female and male turbot (Scophthalmus maximus).</title>
        <authorList>
            <person name="Xu H."/>
            <person name="Xu X.-W."/>
            <person name="Shao C."/>
            <person name="Chen S."/>
        </authorList>
    </citation>
    <scope>NUCLEOTIDE SEQUENCE [LARGE SCALE GENOMIC DNA]</scope>
    <source>
        <strain evidence="2">Ysfricsl-2016a</strain>
        <tissue evidence="2">Blood</tissue>
    </source>
</reference>
<evidence type="ECO:0000313" key="2">
    <source>
        <dbReference type="EMBL" id="KAF0034646.1"/>
    </source>
</evidence>
<proteinExistence type="predicted"/>
<dbReference type="EMBL" id="VEVO01000011">
    <property type="protein sequence ID" value="KAF0034646.1"/>
    <property type="molecule type" value="Genomic_DNA"/>
</dbReference>
<protein>
    <submittedName>
        <fullName evidence="2">Uncharacterized protein</fullName>
    </submittedName>
</protein>
<sequence length="157" mass="17301">MISCAKVEAPHIKLHSVHMASSSRCIVQEESGNKAGGLDRVQWAGHQSDFGLERASRLTGYRECAERDARVPSTCSQRKRPPGTELVSTAADADRRHSRCVPRIATLSLQQHDACSERTHVMFFPSTMDSSSADGADKTDFNLEDGHSDVKGQKKYK</sequence>
<gene>
    <name evidence="2" type="ORF">F2P81_012404</name>
</gene>
<accession>A0A6A4SHK1</accession>